<protein>
    <recommendedName>
        <fullName evidence="1">Reverse transcriptase Ty1/copia-type domain-containing protein</fullName>
    </recommendedName>
</protein>
<dbReference type="EMBL" id="OZ034820">
    <property type="protein sequence ID" value="CAL1401297.1"/>
    <property type="molecule type" value="Genomic_DNA"/>
</dbReference>
<dbReference type="SUPFAM" id="SSF56672">
    <property type="entry name" value="DNA/RNA polymerases"/>
    <property type="match status" value="1"/>
</dbReference>
<dbReference type="InterPro" id="IPR013103">
    <property type="entry name" value="RVT_2"/>
</dbReference>
<evidence type="ECO:0000259" key="1">
    <source>
        <dbReference type="Pfam" id="PF07727"/>
    </source>
</evidence>
<evidence type="ECO:0000313" key="3">
    <source>
        <dbReference type="Proteomes" id="UP001497516"/>
    </source>
</evidence>
<name>A0AAV2FTG4_9ROSI</name>
<sequence length="150" mass="16952">MAQPPGFVDPARPTHVSRLHRAIYGLRQAPQDWYTALTDFLVKFGFTKTKYDASLFVYSSGSTLIYFLVYVDDLLLTGNVPAVLDSLQTALSQQFSLKALGDVNYFLGIEIVPTSLGYILSQHKYMVDLLHRFQLTNMKAVDTPYLPRLL</sequence>
<proteinExistence type="predicted"/>
<keyword evidence="3" id="KW-1185">Reference proteome</keyword>
<organism evidence="2 3">
    <name type="scientific">Linum trigynum</name>
    <dbReference type="NCBI Taxonomy" id="586398"/>
    <lineage>
        <taxon>Eukaryota</taxon>
        <taxon>Viridiplantae</taxon>
        <taxon>Streptophyta</taxon>
        <taxon>Embryophyta</taxon>
        <taxon>Tracheophyta</taxon>
        <taxon>Spermatophyta</taxon>
        <taxon>Magnoliopsida</taxon>
        <taxon>eudicotyledons</taxon>
        <taxon>Gunneridae</taxon>
        <taxon>Pentapetalae</taxon>
        <taxon>rosids</taxon>
        <taxon>fabids</taxon>
        <taxon>Malpighiales</taxon>
        <taxon>Linaceae</taxon>
        <taxon>Linum</taxon>
    </lineage>
</organism>
<reference evidence="2 3" key="1">
    <citation type="submission" date="2024-04" db="EMBL/GenBank/DDBJ databases">
        <authorList>
            <person name="Fracassetti M."/>
        </authorList>
    </citation>
    <scope>NUCLEOTIDE SEQUENCE [LARGE SCALE GENOMIC DNA]</scope>
</reference>
<gene>
    <name evidence="2" type="ORF">LTRI10_LOCUS41363</name>
</gene>
<dbReference type="Proteomes" id="UP001497516">
    <property type="component" value="Chromosome 7"/>
</dbReference>
<feature type="domain" description="Reverse transcriptase Ty1/copia-type" evidence="1">
    <location>
        <begin position="1"/>
        <end position="146"/>
    </location>
</feature>
<evidence type="ECO:0000313" key="2">
    <source>
        <dbReference type="EMBL" id="CAL1401297.1"/>
    </source>
</evidence>
<dbReference type="InterPro" id="IPR043502">
    <property type="entry name" value="DNA/RNA_pol_sf"/>
</dbReference>
<dbReference type="AlphaFoldDB" id="A0AAV2FTG4"/>
<dbReference type="Pfam" id="PF07727">
    <property type="entry name" value="RVT_2"/>
    <property type="match status" value="1"/>
</dbReference>
<accession>A0AAV2FTG4</accession>